<dbReference type="AlphaFoldDB" id="A0A5N4DJZ0"/>
<feature type="region of interest" description="Disordered" evidence="1">
    <location>
        <begin position="101"/>
        <end position="134"/>
    </location>
</feature>
<organism evidence="2 3">
    <name type="scientific">Camelus dromedarius</name>
    <name type="common">Dromedary</name>
    <name type="synonym">Arabian camel</name>
    <dbReference type="NCBI Taxonomy" id="9838"/>
    <lineage>
        <taxon>Eukaryota</taxon>
        <taxon>Metazoa</taxon>
        <taxon>Chordata</taxon>
        <taxon>Craniata</taxon>
        <taxon>Vertebrata</taxon>
        <taxon>Euteleostomi</taxon>
        <taxon>Mammalia</taxon>
        <taxon>Eutheria</taxon>
        <taxon>Laurasiatheria</taxon>
        <taxon>Artiodactyla</taxon>
        <taxon>Tylopoda</taxon>
        <taxon>Camelidae</taxon>
        <taxon>Camelus</taxon>
    </lineage>
</organism>
<gene>
    <name evidence="2" type="ORF">Cadr_000009153</name>
</gene>
<name>A0A5N4DJZ0_CAMDR</name>
<accession>A0A5N4DJZ0</accession>
<evidence type="ECO:0000313" key="2">
    <source>
        <dbReference type="EMBL" id="KAB1271224.1"/>
    </source>
</evidence>
<dbReference type="Proteomes" id="UP000299084">
    <property type="component" value="Unassembled WGS sequence"/>
</dbReference>
<sequence length="134" mass="14335">MSGWGGVEAKAGQGTRAGSRADRASLSVACAPGRQGPWCSGQPDPDTIIEGQLCLFETMGSQDCYVTRKKDSIPQHKRQHACRRFDSVSLVQVNAWGQEEESALCPSAQPSKRKLTGIEASEPLGHRVQGSPAL</sequence>
<dbReference type="EMBL" id="JWIN03000011">
    <property type="protein sequence ID" value="KAB1271224.1"/>
    <property type="molecule type" value="Genomic_DNA"/>
</dbReference>
<comment type="caution">
    <text evidence="2">The sequence shown here is derived from an EMBL/GenBank/DDBJ whole genome shotgun (WGS) entry which is preliminary data.</text>
</comment>
<evidence type="ECO:0000313" key="3">
    <source>
        <dbReference type="Proteomes" id="UP000299084"/>
    </source>
</evidence>
<reference evidence="2 3" key="1">
    <citation type="journal article" date="2019" name="Mol. Ecol. Resour.">
        <title>Improving Illumina assemblies with Hi-C and long reads: an example with the North African dromedary.</title>
        <authorList>
            <person name="Elbers J.P."/>
            <person name="Rogers M.F."/>
            <person name="Perelman P.L."/>
            <person name="Proskuryakova A.A."/>
            <person name="Serdyukova N.A."/>
            <person name="Johnson W.E."/>
            <person name="Horin P."/>
            <person name="Corander J."/>
            <person name="Murphy D."/>
            <person name="Burger P.A."/>
        </authorList>
    </citation>
    <scope>NUCLEOTIDE SEQUENCE [LARGE SCALE GENOMIC DNA]</scope>
    <source>
        <strain evidence="2">Drom800</strain>
        <tissue evidence="2">Blood</tissue>
    </source>
</reference>
<proteinExistence type="predicted"/>
<protein>
    <submittedName>
        <fullName evidence="2">Uncharacterized protein</fullName>
    </submittedName>
</protein>
<feature type="region of interest" description="Disordered" evidence="1">
    <location>
        <begin position="1"/>
        <end position="24"/>
    </location>
</feature>
<evidence type="ECO:0000256" key="1">
    <source>
        <dbReference type="SAM" id="MobiDB-lite"/>
    </source>
</evidence>
<keyword evidence="3" id="KW-1185">Reference proteome</keyword>